<keyword evidence="3" id="KW-1185">Reference proteome</keyword>
<reference evidence="2 3" key="1">
    <citation type="submission" date="2018-02" db="EMBL/GenBank/DDBJ databases">
        <title>The genomes of Aspergillus section Nigri reveals drivers in fungal speciation.</title>
        <authorList>
            <consortium name="DOE Joint Genome Institute"/>
            <person name="Vesth T.C."/>
            <person name="Nybo J."/>
            <person name="Theobald S."/>
            <person name="Brandl J."/>
            <person name="Frisvad J.C."/>
            <person name="Nielsen K.F."/>
            <person name="Lyhne E.K."/>
            <person name="Kogle M.E."/>
            <person name="Kuo A."/>
            <person name="Riley R."/>
            <person name="Clum A."/>
            <person name="Nolan M."/>
            <person name="Lipzen A."/>
            <person name="Salamov A."/>
            <person name="Henrissat B."/>
            <person name="Wiebenga A."/>
            <person name="De vries R.P."/>
            <person name="Grigoriev I.V."/>
            <person name="Mortensen U.H."/>
            <person name="Andersen M.R."/>
            <person name="Baker S.E."/>
        </authorList>
    </citation>
    <scope>NUCLEOTIDE SEQUENCE [LARGE SCALE GENOMIC DNA]</scope>
    <source>
        <strain evidence="2 3">CBS 707.79</strain>
    </source>
</reference>
<proteinExistence type="predicted"/>
<organism evidence="2 3">
    <name type="scientific">Aspergillus ellipticus CBS 707.79</name>
    <dbReference type="NCBI Taxonomy" id="1448320"/>
    <lineage>
        <taxon>Eukaryota</taxon>
        <taxon>Fungi</taxon>
        <taxon>Dikarya</taxon>
        <taxon>Ascomycota</taxon>
        <taxon>Pezizomycotina</taxon>
        <taxon>Eurotiomycetes</taxon>
        <taxon>Eurotiomycetidae</taxon>
        <taxon>Eurotiales</taxon>
        <taxon>Aspergillaceae</taxon>
        <taxon>Aspergillus</taxon>
        <taxon>Aspergillus subgen. Circumdati</taxon>
    </lineage>
</organism>
<evidence type="ECO:0000313" key="2">
    <source>
        <dbReference type="EMBL" id="PYH97550.1"/>
    </source>
</evidence>
<name>A0A319DJ17_9EURO</name>
<accession>A0A319DJ17</accession>
<dbReference type="EMBL" id="KZ825823">
    <property type="protein sequence ID" value="PYH97550.1"/>
    <property type="molecule type" value="Genomic_DNA"/>
</dbReference>
<feature type="domain" description="Lipocalin-like" evidence="1">
    <location>
        <begin position="21"/>
        <end position="136"/>
    </location>
</feature>
<protein>
    <recommendedName>
        <fullName evidence="1">Lipocalin-like domain-containing protein</fullName>
    </recommendedName>
</protein>
<dbReference type="Pfam" id="PF13924">
    <property type="entry name" value="Lipocalin_5"/>
    <property type="match status" value="1"/>
</dbReference>
<dbReference type="InterPro" id="IPR024311">
    <property type="entry name" value="Lipocalin-like"/>
</dbReference>
<gene>
    <name evidence="2" type="ORF">BO71DRAFT_466979</name>
</gene>
<dbReference type="OrthoDB" id="3904217at2759"/>
<dbReference type="Proteomes" id="UP000247810">
    <property type="component" value="Unassembled WGS sequence"/>
</dbReference>
<sequence length="182" mass="19296">MPQPTSTPTPTKPTPNSSLLGTWSLLNYSSTPFSGHGPTIHSMGPDAHGLLTYTADGYMTITVMSTTSNKVKHSIQDGLMYAGWYWVDRGGGGGGGGDDDDGGGSSSNGALVNHQVQMACPHELEGTVLRRRVTVYSRWEVDVVVVAVCGCRAGNISGKLLEGEVQYGQALLDETVLIKIRL</sequence>
<evidence type="ECO:0000313" key="3">
    <source>
        <dbReference type="Proteomes" id="UP000247810"/>
    </source>
</evidence>
<dbReference type="AlphaFoldDB" id="A0A319DJ17"/>
<evidence type="ECO:0000259" key="1">
    <source>
        <dbReference type="Pfam" id="PF13924"/>
    </source>
</evidence>
<dbReference type="VEuPathDB" id="FungiDB:BO71DRAFT_466979"/>